<dbReference type="PANTHER" id="PTHR30305">
    <property type="entry name" value="PROTEIN YJDM-RELATED"/>
    <property type="match status" value="1"/>
</dbReference>
<evidence type="ECO:0000259" key="18">
    <source>
        <dbReference type="Pfam" id="PF07475"/>
    </source>
</evidence>
<feature type="binding site" evidence="16">
    <location>
        <position position="219"/>
    </location>
    <ligand>
        <name>Mg(2+)</name>
        <dbReference type="ChEBI" id="CHEBI:18420"/>
    </ligand>
</feature>
<reference evidence="19 20" key="1">
    <citation type="journal article" date="2015" name="Genome Announc.">
        <title>Expanding the biotechnology potential of lactobacilli through comparative genomics of 213 strains and associated genera.</title>
        <authorList>
            <person name="Sun Z."/>
            <person name="Harris H.M."/>
            <person name="McCann A."/>
            <person name="Guo C."/>
            <person name="Argimon S."/>
            <person name="Zhang W."/>
            <person name="Yang X."/>
            <person name="Jeffery I.B."/>
            <person name="Cooney J.C."/>
            <person name="Kagawa T.F."/>
            <person name="Liu W."/>
            <person name="Song Y."/>
            <person name="Salvetti E."/>
            <person name="Wrobel A."/>
            <person name="Rasinkangas P."/>
            <person name="Parkhill J."/>
            <person name="Rea M.C."/>
            <person name="O'Sullivan O."/>
            <person name="Ritari J."/>
            <person name="Douillard F.P."/>
            <person name="Paul Ross R."/>
            <person name="Yang R."/>
            <person name="Briner A.E."/>
            <person name="Felis G.E."/>
            <person name="de Vos W.M."/>
            <person name="Barrangou R."/>
            <person name="Klaenhammer T.R."/>
            <person name="Caufield P.W."/>
            <person name="Cui Y."/>
            <person name="Zhang H."/>
            <person name="O'Toole P.W."/>
        </authorList>
    </citation>
    <scope>NUCLEOTIDE SEQUENCE [LARGE SCALE GENOMIC DNA]</scope>
    <source>
        <strain evidence="19 20">DSM 20623</strain>
    </source>
</reference>
<evidence type="ECO:0000256" key="11">
    <source>
        <dbReference type="ARBA" id="ARBA00022842"/>
    </source>
</evidence>
<dbReference type="EMBL" id="JQBS01000007">
    <property type="protein sequence ID" value="KRN57192.1"/>
    <property type="molecule type" value="Genomic_DNA"/>
</dbReference>
<dbReference type="HAMAP" id="MF_01249">
    <property type="entry name" value="HPr_kinase"/>
    <property type="match status" value="1"/>
</dbReference>
<evidence type="ECO:0000256" key="8">
    <source>
        <dbReference type="ARBA" id="ARBA00022741"/>
    </source>
</evidence>
<keyword evidence="10 16" id="KW-0067">ATP-binding</keyword>
<keyword evidence="5 16" id="KW-0723">Serine/threonine-protein kinase</keyword>
<dbReference type="EC" id="2.7.11.-" evidence="16"/>
<proteinExistence type="inferred from homology"/>
<feature type="domain" description="HPr(Ser) kinase/phosphorylase N-terminal" evidence="17">
    <location>
        <begin position="21"/>
        <end position="144"/>
    </location>
</feature>
<keyword evidence="20" id="KW-1185">Reference proteome</keyword>
<dbReference type="GO" id="GO:0000287">
    <property type="term" value="F:magnesium ion binding"/>
    <property type="evidence" value="ECO:0007669"/>
    <property type="project" value="UniProtKB-UniRule"/>
</dbReference>
<evidence type="ECO:0000256" key="16">
    <source>
        <dbReference type="HAMAP-Rule" id="MF_01249"/>
    </source>
</evidence>
<dbReference type="eggNOG" id="COG1493">
    <property type="taxonomic scope" value="Bacteria"/>
</dbReference>
<protein>
    <recommendedName>
        <fullName evidence="4 16">HPr kinase/phosphorylase</fullName>
        <shortName evidence="16">HPrK/P</shortName>
        <ecNumber evidence="16">2.7.11.-</ecNumber>
        <ecNumber evidence="16">2.7.4.-</ecNumber>
    </recommendedName>
    <alternativeName>
        <fullName evidence="14 16">HPr(Ser) kinase/phosphorylase</fullName>
    </alternativeName>
</protein>
<evidence type="ECO:0000256" key="7">
    <source>
        <dbReference type="ARBA" id="ARBA00022723"/>
    </source>
</evidence>
<evidence type="ECO:0000256" key="4">
    <source>
        <dbReference type="ARBA" id="ARBA00018922"/>
    </source>
</evidence>
<keyword evidence="6 16" id="KW-0808">Transferase</keyword>
<dbReference type="PATRIC" id="fig|1449336.4.peg.175"/>
<evidence type="ECO:0000256" key="5">
    <source>
        <dbReference type="ARBA" id="ARBA00022527"/>
    </source>
</evidence>
<evidence type="ECO:0000256" key="14">
    <source>
        <dbReference type="ARBA" id="ARBA00033012"/>
    </source>
</evidence>
<dbReference type="InterPro" id="IPR003755">
    <property type="entry name" value="HPr(Ser)_kin/Pase"/>
</dbReference>
<dbReference type="Pfam" id="PF07475">
    <property type="entry name" value="Hpr_kinase_C"/>
    <property type="match status" value="1"/>
</dbReference>
<evidence type="ECO:0000256" key="10">
    <source>
        <dbReference type="ARBA" id="ARBA00022840"/>
    </source>
</evidence>
<evidence type="ECO:0000313" key="20">
    <source>
        <dbReference type="Proteomes" id="UP000051658"/>
    </source>
</evidence>
<dbReference type="Pfam" id="PF02603">
    <property type="entry name" value="Hpr_kinase_N"/>
    <property type="match status" value="1"/>
</dbReference>
<evidence type="ECO:0000256" key="15">
    <source>
        <dbReference type="ARBA" id="ARBA00047657"/>
    </source>
</evidence>
<keyword evidence="9 16" id="KW-0418">Kinase</keyword>
<comment type="domain">
    <text evidence="16">The Walker A ATP-binding motif also binds Pi and PPi.</text>
</comment>
<dbReference type="SUPFAM" id="SSF53795">
    <property type="entry name" value="PEP carboxykinase-like"/>
    <property type="match status" value="1"/>
</dbReference>
<dbReference type="GO" id="GO:0000155">
    <property type="term" value="F:phosphorelay sensor kinase activity"/>
    <property type="evidence" value="ECO:0007669"/>
    <property type="project" value="InterPro"/>
</dbReference>
<evidence type="ECO:0000256" key="12">
    <source>
        <dbReference type="ARBA" id="ARBA00023268"/>
    </source>
</evidence>
<evidence type="ECO:0000259" key="17">
    <source>
        <dbReference type="Pfam" id="PF02603"/>
    </source>
</evidence>
<comment type="miscellaneous">
    <text evidence="16">Both phosphorylation and phosphorolysis are carried out by the same active site and suggest a common mechanism for both reactions.</text>
</comment>
<comment type="catalytic activity">
    <reaction evidence="1 16">
        <text>[HPr protein]-L-serine + ATP = [HPr protein]-O-phospho-L-serine + ADP + H(+)</text>
        <dbReference type="Rhea" id="RHEA:46600"/>
        <dbReference type="Rhea" id="RHEA-COMP:11602"/>
        <dbReference type="Rhea" id="RHEA-COMP:11603"/>
        <dbReference type="ChEBI" id="CHEBI:15378"/>
        <dbReference type="ChEBI" id="CHEBI:29999"/>
        <dbReference type="ChEBI" id="CHEBI:30616"/>
        <dbReference type="ChEBI" id="CHEBI:83421"/>
        <dbReference type="ChEBI" id="CHEBI:456216"/>
    </reaction>
</comment>
<feature type="binding site" evidence="16">
    <location>
        <begin position="170"/>
        <end position="177"/>
    </location>
    <ligand>
        <name>ATP</name>
        <dbReference type="ChEBI" id="CHEBI:30616"/>
    </ligand>
</feature>
<comment type="subunit">
    <text evidence="16">Homohexamer.</text>
</comment>
<feature type="binding site" evidence="16">
    <location>
        <position position="177"/>
    </location>
    <ligand>
        <name>Mg(2+)</name>
        <dbReference type="ChEBI" id="CHEBI:18420"/>
    </ligand>
</feature>
<evidence type="ECO:0000256" key="13">
    <source>
        <dbReference type="ARBA" id="ARBA00023277"/>
    </source>
</evidence>
<comment type="similarity">
    <text evidence="3 16">Belongs to the HPrK/P family.</text>
</comment>
<dbReference type="NCBIfam" id="TIGR00679">
    <property type="entry name" value="hpr-ser"/>
    <property type="match status" value="1"/>
</dbReference>
<comment type="function">
    <text evidence="16">Catalyzes the ATP- as well as the pyrophosphate-dependent phosphorylation of a specific serine residue in HPr, a phosphocarrier protein of the phosphoenolpyruvate-dependent sugar phosphotransferase system (PTS). HprK/P also catalyzes the pyrophosphate-producing, inorganic phosphate-dependent dephosphorylation (phosphorolysis) of seryl-phosphorylated HPr (P-Ser-HPr). The two antagonistic activities of HprK/P are regulated by several intracellular metabolites, which change their concentration in response to the absence or presence of rapidly metabolisable carbon sources (glucose, fructose, etc.) in the growth medium. Therefore, by controlling the phosphorylation state of HPr, HPrK/P is a sensor enzyme that plays a major role in the regulation of carbon metabolism and sugar transport: it mediates carbon catabolite repression (CCR), and regulates PTS-catalyzed carbohydrate uptake and inducer exclusion.</text>
</comment>
<feature type="region of interest" description="Important for the catalytic mechanism of both phosphorylation and dephosphorylation" evidence="16">
    <location>
        <begin position="218"/>
        <end position="227"/>
    </location>
</feature>
<evidence type="ECO:0000256" key="1">
    <source>
        <dbReference type="ARBA" id="ARBA00001120"/>
    </source>
</evidence>
<feature type="active site" description="Proton acceptor; for phosphorylation activity. Proton donor; for dephosphorylation activity" evidence="16">
    <location>
        <position position="194"/>
    </location>
</feature>
<evidence type="ECO:0000256" key="3">
    <source>
        <dbReference type="ARBA" id="ARBA00006883"/>
    </source>
</evidence>
<feature type="active site" evidence="16">
    <location>
        <position position="260"/>
    </location>
</feature>
<keyword evidence="8 16" id="KW-0547">Nucleotide-binding</keyword>
<dbReference type="EC" id="2.7.4.-" evidence="16"/>
<comment type="caution">
    <text evidence="19">The sequence shown here is derived from an EMBL/GenBank/DDBJ whole genome shotgun (WGS) entry which is preliminary data.</text>
</comment>
<dbReference type="InterPro" id="IPR011126">
    <property type="entry name" value="Hpr_kin/Pase_Hpr_N"/>
</dbReference>
<dbReference type="Gene3D" id="3.40.50.300">
    <property type="entry name" value="P-loop containing nucleotide triphosphate hydrolases"/>
    <property type="match status" value="1"/>
</dbReference>
<dbReference type="PANTHER" id="PTHR30305:SF1">
    <property type="entry name" value="HPR KINASE_PHOSPHORYLASE"/>
    <property type="match status" value="1"/>
</dbReference>
<dbReference type="GO" id="GO:0005524">
    <property type="term" value="F:ATP binding"/>
    <property type="evidence" value="ECO:0007669"/>
    <property type="project" value="UniProtKB-UniRule"/>
</dbReference>
<keyword evidence="7 16" id="KW-0479">Metal-binding</keyword>
<comment type="cofactor">
    <cofactor evidence="2 16">
        <name>Mg(2+)</name>
        <dbReference type="ChEBI" id="CHEBI:18420"/>
    </cofactor>
</comment>
<evidence type="ECO:0000256" key="2">
    <source>
        <dbReference type="ARBA" id="ARBA00001946"/>
    </source>
</evidence>
<dbReference type="SUPFAM" id="SSF75138">
    <property type="entry name" value="HprK N-terminal domain-like"/>
    <property type="match status" value="1"/>
</dbReference>
<keyword evidence="13 16" id="KW-0119">Carbohydrate metabolism</keyword>
<keyword evidence="11 16" id="KW-0460">Magnesium</keyword>
<evidence type="ECO:0000256" key="6">
    <source>
        <dbReference type="ARBA" id="ARBA00022679"/>
    </source>
</evidence>
<dbReference type="CDD" id="cd01918">
    <property type="entry name" value="HprK_C"/>
    <property type="match status" value="1"/>
</dbReference>
<dbReference type="GO" id="GO:0006109">
    <property type="term" value="P:regulation of carbohydrate metabolic process"/>
    <property type="evidence" value="ECO:0007669"/>
    <property type="project" value="UniProtKB-UniRule"/>
</dbReference>
<dbReference type="AlphaFoldDB" id="A0A0R2HX93"/>
<keyword evidence="12 16" id="KW-0511">Multifunctional enzyme</keyword>
<name>A0A0R2HX93_CARDV</name>
<evidence type="ECO:0000313" key="19">
    <source>
        <dbReference type="EMBL" id="KRN57192.1"/>
    </source>
</evidence>
<dbReference type="Gene3D" id="3.40.1390.20">
    <property type="entry name" value="HprK N-terminal domain-like"/>
    <property type="match status" value="1"/>
</dbReference>
<gene>
    <name evidence="16" type="primary">hprK</name>
    <name evidence="19" type="ORF">IV74_GL000173</name>
</gene>
<sequence>MEDRQKQAYLRRGEKTMTSSVTVRELVDTLRLDVHNGEEHLDRLITTSDVSRPGLELTGYFNYYPQERVQLFGKTETSFSERMTSEERLIVMRRMCQPNTPAFILSRDLVPPKELVQATTEAGIPLIMSRLTTTRLSSNVTNFLEGKLAERISMHGVLIDVYGLGVLITGDSGVGKSETALELIQRGHRLVADDRVEIHQQDEQTVVGESPDILRHLIEIRGIGIIDVMNLFGAGAVRSSKTIQVIVNLETWTKEKKFDRLGGGEEITRIFDVDVPKISIPVKTGRNLAIIIEVAAMNFRAKSMGYDATKTFEKNLEILIEKNSQDN</sequence>
<dbReference type="Proteomes" id="UP000051658">
    <property type="component" value="Unassembled WGS sequence"/>
</dbReference>
<dbReference type="InterPro" id="IPR027417">
    <property type="entry name" value="P-loop_NTPase"/>
</dbReference>
<accession>A0A0R2HX93</accession>
<feature type="region of interest" description="Important for the catalytic mechanism of dephosphorylation" evidence="16">
    <location>
        <begin position="281"/>
        <end position="286"/>
    </location>
</feature>
<dbReference type="GO" id="GO:0004674">
    <property type="term" value="F:protein serine/threonine kinase activity"/>
    <property type="evidence" value="ECO:0007669"/>
    <property type="project" value="UniProtKB-KW"/>
</dbReference>
<dbReference type="FunFam" id="3.40.50.300:FF:000174">
    <property type="entry name" value="HPr kinase/phosphorylase"/>
    <property type="match status" value="1"/>
</dbReference>
<organism evidence="19 20">
    <name type="scientific">Carnobacterium divergens DSM 20623</name>
    <dbReference type="NCBI Taxonomy" id="1449336"/>
    <lineage>
        <taxon>Bacteria</taxon>
        <taxon>Bacillati</taxon>
        <taxon>Bacillota</taxon>
        <taxon>Bacilli</taxon>
        <taxon>Lactobacillales</taxon>
        <taxon>Carnobacteriaceae</taxon>
        <taxon>Carnobacterium</taxon>
    </lineage>
</organism>
<comment type="catalytic activity">
    <reaction evidence="15 16">
        <text>[HPr protein]-O-phospho-L-serine + phosphate + H(+) = [HPr protein]-L-serine + diphosphate</text>
        <dbReference type="Rhea" id="RHEA:46604"/>
        <dbReference type="Rhea" id="RHEA-COMP:11602"/>
        <dbReference type="Rhea" id="RHEA-COMP:11603"/>
        <dbReference type="ChEBI" id="CHEBI:15378"/>
        <dbReference type="ChEBI" id="CHEBI:29999"/>
        <dbReference type="ChEBI" id="CHEBI:33019"/>
        <dbReference type="ChEBI" id="CHEBI:43474"/>
        <dbReference type="ChEBI" id="CHEBI:83421"/>
    </reaction>
</comment>
<feature type="active site" evidence="16">
    <location>
        <position position="176"/>
    </location>
</feature>
<feature type="domain" description="HPr kinase/phosphorylase C-terminal" evidence="18">
    <location>
        <begin position="147"/>
        <end position="315"/>
    </location>
</feature>
<dbReference type="InterPro" id="IPR011104">
    <property type="entry name" value="Hpr_kin/Pase_C"/>
</dbReference>
<dbReference type="InterPro" id="IPR028979">
    <property type="entry name" value="Ser_kin/Pase_Hpr-like_N_sf"/>
</dbReference>
<dbReference type="FunFam" id="3.40.1390.20:FF:000002">
    <property type="entry name" value="HPr kinase/phosphorylase"/>
    <property type="match status" value="1"/>
</dbReference>
<feature type="active site" evidence="16">
    <location>
        <position position="155"/>
    </location>
</feature>
<dbReference type="GO" id="GO:0004712">
    <property type="term" value="F:protein serine/threonine/tyrosine kinase activity"/>
    <property type="evidence" value="ECO:0007669"/>
    <property type="project" value="UniProtKB-UniRule"/>
</dbReference>
<evidence type="ECO:0000256" key="9">
    <source>
        <dbReference type="ARBA" id="ARBA00022777"/>
    </source>
</evidence>